<dbReference type="PROSITE" id="PS51192">
    <property type="entry name" value="HELICASE_ATP_BIND_1"/>
    <property type="match status" value="1"/>
</dbReference>
<comment type="caution">
    <text evidence="3">The sequence shown here is derived from an EMBL/GenBank/DDBJ whole genome shotgun (WGS) entry which is preliminary data.</text>
</comment>
<protein>
    <submittedName>
        <fullName evidence="3">DEAD/DEAH box helicase</fullName>
    </submittedName>
</protein>
<evidence type="ECO:0000259" key="2">
    <source>
        <dbReference type="PROSITE" id="PS51194"/>
    </source>
</evidence>
<dbReference type="InterPro" id="IPR027417">
    <property type="entry name" value="P-loop_NTPase"/>
</dbReference>
<keyword evidence="3" id="KW-0547">Nucleotide-binding</keyword>
<dbReference type="InterPro" id="IPR006935">
    <property type="entry name" value="Helicase/UvrB_N"/>
</dbReference>
<dbReference type="PANTHER" id="PTHR47396:SF1">
    <property type="entry name" value="ATP-DEPENDENT HELICASE IRC3-RELATED"/>
    <property type="match status" value="1"/>
</dbReference>
<gene>
    <name evidence="3" type="ORF">L2725_11020</name>
</gene>
<dbReference type="SMART" id="SM00490">
    <property type="entry name" value="HELICc"/>
    <property type="match status" value="1"/>
</dbReference>
<name>A0ABT0N774_9GAMM</name>
<organism evidence="3 4">
    <name type="scientific">Shewanella corallii</name>
    <dbReference type="NCBI Taxonomy" id="560080"/>
    <lineage>
        <taxon>Bacteria</taxon>
        <taxon>Pseudomonadati</taxon>
        <taxon>Pseudomonadota</taxon>
        <taxon>Gammaproteobacteria</taxon>
        <taxon>Alteromonadales</taxon>
        <taxon>Shewanellaceae</taxon>
        <taxon>Shewanella</taxon>
    </lineage>
</organism>
<dbReference type="InterPro" id="IPR050742">
    <property type="entry name" value="Helicase_Restrict-Modif_Enz"/>
</dbReference>
<dbReference type="InterPro" id="IPR014001">
    <property type="entry name" value="Helicase_ATP-bd"/>
</dbReference>
<dbReference type="Proteomes" id="UP001202831">
    <property type="component" value="Unassembled WGS sequence"/>
</dbReference>
<evidence type="ECO:0000313" key="4">
    <source>
        <dbReference type="Proteomes" id="UP001202831"/>
    </source>
</evidence>
<dbReference type="Gene3D" id="3.40.50.300">
    <property type="entry name" value="P-loop containing nucleotide triphosphate hydrolases"/>
    <property type="match status" value="2"/>
</dbReference>
<dbReference type="GO" id="GO:0004386">
    <property type="term" value="F:helicase activity"/>
    <property type="evidence" value="ECO:0007669"/>
    <property type="project" value="UniProtKB-KW"/>
</dbReference>
<dbReference type="InterPro" id="IPR011332">
    <property type="entry name" value="Ribosomal_zn-bd"/>
</dbReference>
<dbReference type="EMBL" id="JAKIKT010000003">
    <property type="protein sequence ID" value="MCL2914298.1"/>
    <property type="molecule type" value="Genomic_DNA"/>
</dbReference>
<dbReference type="PANTHER" id="PTHR47396">
    <property type="entry name" value="TYPE I RESTRICTION ENZYME ECOKI R PROTEIN"/>
    <property type="match status" value="1"/>
</dbReference>
<feature type="domain" description="Helicase C-terminal" evidence="2">
    <location>
        <begin position="262"/>
        <end position="404"/>
    </location>
</feature>
<dbReference type="SMART" id="SM00487">
    <property type="entry name" value="DEXDc"/>
    <property type="match status" value="1"/>
</dbReference>
<dbReference type="RefSeq" id="WP_249249010.1">
    <property type="nucleotide sequence ID" value="NZ_JAKIKT010000003.1"/>
</dbReference>
<evidence type="ECO:0000313" key="3">
    <source>
        <dbReference type="EMBL" id="MCL2914298.1"/>
    </source>
</evidence>
<keyword evidence="3" id="KW-0378">Hydrolase</keyword>
<keyword evidence="4" id="KW-1185">Reference proteome</keyword>
<keyword evidence="3" id="KW-0347">Helicase</keyword>
<proteinExistence type="predicted"/>
<feature type="domain" description="Helicase ATP-binding" evidence="1">
    <location>
        <begin position="36"/>
        <end position="189"/>
    </location>
</feature>
<accession>A0ABT0N774</accession>
<dbReference type="PROSITE" id="PS51194">
    <property type="entry name" value="HELICASE_CTER"/>
    <property type="match status" value="1"/>
</dbReference>
<evidence type="ECO:0000259" key="1">
    <source>
        <dbReference type="PROSITE" id="PS51192"/>
    </source>
</evidence>
<sequence>MLSGTLPAIDFPVIQTTVTKIQLRDYQQQAVDAAVSHFRQSSESAVLVLPTGAGKSLVIAELARVARGRVLVLTHVKELVAQNAEKVGLLTEQAGIYSAGLGQKATDDKTLVASIQSAARAPEKFDKPFSLVVIDECHRVSNETASQYQQLLSHLKSINPGIKVLGLTATPYRLGTGWIFRTHYHGKVGNTEKPVFDKCIFELPLRPLIRRGYLTEPRLYDGLAAQYDFDLLSRDASGHITEAQIDSLLSQSGRATKSIVKQIRHLAETRQGVIIFAATVRHAKEIMGLLDEESCALITADTPGDERDSLIAGFKAQQIKFLVNVAVLTTGFDAPHVDFIAILRPTESVSLYQQMVGRGLRLAEGKTECLVIDYAANGFDLYYPEVGHPKPNSKSVPVQVHCPVCDFANIFWGLTDEDGDIIEHFGRRCQGLDEHNQQCSFRFRARLCPDCGAENDIAARVCQSCSSTLVDPDTRLKQVLKQQHHHLFRCQDMLLTVDKGMLKVSYLDIEGNDYVQRFRMDTQAQIRALYALFIHTHSKTPGLKLPKINKAEDILAIADHFRHPELILLKKGKKGWDMVQQFFDYQGRYQTDNREYVS</sequence>
<dbReference type="InterPro" id="IPR001650">
    <property type="entry name" value="Helicase_C-like"/>
</dbReference>
<dbReference type="SUPFAM" id="SSF57829">
    <property type="entry name" value="Zn-binding ribosomal proteins"/>
    <property type="match status" value="1"/>
</dbReference>
<dbReference type="Pfam" id="PF04851">
    <property type="entry name" value="ResIII"/>
    <property type="match status" value="1"/>
</dbReference>
<keyword evidence="3" id="KW-0067">ATP-binding</keyword>
<reference evidence="3 4" key="1">
    <citation type="submission" date="2022-01" db="EMBL/GenBank/DDBJ databases">
        <title>Whole genome-based taxonomy of the Shewanellaceae.</title>
        <authorList>
            <person name="Martin-Rodriguez A.J."/>
        </authorList>
    </citation>
    <scope>NUCLEOTIDE SEQUENCE [LARGE SCALE GENOMIC DNA]</scope>
    <source>
        <strain evidence="3 4">DSM 21332</strain>
    </source>
</reference>
<dbReference type="SUPFAM" id="SSF52540">
    <property type="entry name" value="P-loop containing nucleoside triphosphate hydrolases"/>
    <property type="match status" value="1"/>
</dbReference>
<dbReference type="Pfam" id="PF00271">
    <property type="entry name" value="Helicase_C"/>
    <property type="match status" value="1"/>
</dbReference>